<dbReference type="Proteomes" id="UP001239167">
    <property type="component" value="Unassembled WGS sequence"/>
</dbReference>
<dbReference type="NCBIfam" id="TIGR03936">
    <property type="entry name" value="sam_1_link_chp"/>
    <property type="match status" value="1"/>
</dbReference>
<comment type="caution">
    <text evidence="2">The sequence shown here is derived from an EMBL/GenBank/DDBJ whole genome shotgun (WGS) entry which is preliminary data.</text>
</comment>
<feature type="domain" description="DUF2344" evidence="1">
    <location>
        <begin position="4"/>
        <end position="187"/>
    </location>
</feature>
<proteinExistence type="predicted"/>
<reference evidence="2 3" key="1">
    <citation type="submission" date="2023-07" db="EMBL/GenBank/DDBJ databases">
        <title>Genomic Encyclopedia of Type Strains, Phase IV (KMG-IV): sequencing the most valuable type-strain genomes for metagenomic binning, comparative biology and taxonomic classification.</title>
        <authorList>
            <person name="Goeker M."/>
        </authorList>
    </citation>
    <scope>NUCLEOTIDE SEQUENCE [LARGE SCALE GENOMIC DNA]</scope>
    <source>
        <strain evidence="2 3">DSM 16980</strain>
    </source>
</reference>
<accession>A0ABT9Y4C1</accession>
<dbReference type="InterPro" id="IPR018768">
    <property type="entry name" value="DUF2344"/>
</dbReference>
<protein>
    <submittedName>
        <fullName evidence="2">Radical SAM-linked protein</fullName>
    </submittedName>
</protein>
<evidence type="ECO:0000259" key="1">
    <source>
        <dbReference type="Pfam" id="PF10105"/>
    </source>
</evidence>
<evidence type="ECO:0000313" key="3">
    <source>
        <dbReference type="Proteomes" id="UP001239167"/>
    </source>
</evidence>
<sequence length="238" mass="26393">MNIFRIEITKEDPLRYISHLDYANLLQRAIRRAGLPAAYSEGFNPHMKVSFASALAVGVTADGEYADIELTKNICQPDFFDRLKNVLPDGMQLISAKQIGDGRHQSMNALADAAFYEIKLPDIADSSELQIAVDKFNTAPSIIFMREKLGKGAKKGHIVKKEINIKDFLLSELNCDNEENTITVTIKVSPLGSIKPAEMIRALQENYLPSLDSNSALINRKTLSANGKSLMEFCQTIS</sequence>
<dbReference type="Pfam" id="PF10105">
    <property type="entry name" value="DUF2344"/>
    <property type="match status" value="1"/>
</dbReference>
<dbReference type="EMBL" id="JAUSUE010000001">
    <property type="protein sequence ID" value="MDQ0202571.1"/>
    <property type="molecule type" value="Genomic_DNA"/>
</dbReference>
<organism evidence="2 3">
    <name type="scientific">Pectinatus haikarae</name>
    <dbReference type="NCBI Taxonomy" id="349096"/>
    <lineage>
        <taxon>Bacteria</taxon>
        <taxon>Bacillati</taxon>
        <taxon>Bacillota</taxon>
        <taxon>Negativicutes</taxon>
        <taxon>Selenomonadales</taxon>
        <taxon>Selenomonadaceae</taxon>
        <taxon>Pectinatus</taxon>
    </lineage>
</organism>
<keyword evidence="3" id="KW-1185">Reference proteome</keyword>
<gene>
    <name evidence="2" type="ORF">J2S01_000256</name>
</gene>
<evidence type="ECO:0000313" key="2">
    <source>
        <dbReference type="EMBL" id="MDQ0202571.1"/>
    </source>
</evidence>
<name>A0ABT9Y4C1_9FIRM</name>